<dbReference type="Proteomes" id="UP000297753">
    <property type="component" value="Unassembled WGS sequence"/>
</dbReference>
<comment type="caution">
    <text evidence="2">The sequence shown here is derived from an EMBL/GenBank/DDBJ whole genome shotgun (WGS) entry which is preliminary data.</text>
</comment>
<organism evidence="2 3">
    <name type="scientific">Vibrio ouci</name>
    <dbReference type="NCBI Taxonomy" id="2499078"/>
    <lineage>
        <taxon>Bacteria</taxon>
        <taxon>Pseudomonadati</taxon>
        <taxon>Pseudomonadota</taxon>
        <taxon>Gammaproteobacteria</taxon>
        <taxon>Vibrionales</taxon>
        <taxon>Vibrionaceae</taxon>
        <taxon>Vibrio</taxon>
    </lineage>
</organism>
<evidence type="ECO:0000313" key="3">
    <source>
        <dbReference type="Proteomes" id="UP000297753"/>
    </source>
</evidence>
<gene>
    <name evidence="2" type="ORF">ELS82_20905</name>
</gene>
<name>A0A4Y8W9Q7_9VIBR</name>
<sequence length="151" mass="15793">MKKLMITLTPLISGLLFGVGMSLSGMIDPQKVIGFLDVAGSWDPSLAFVMGGALAVFMPSYFLLIKPRTVSVSQDKIASPLNAQVDSRLIVGSALFGIGWGTAGICPGPAVSSVWFGGYSVVLFLSTMILGSLLAKLLLNRREAASTAKAI</sequence>
<proteinExistence type="predicted"/>
<dbReference type="InterPro" id="IPR046513">
    <property type="entry name" value="DUF6691"/>
</dbReference>
<dbReference type="AlphaFoldDB" id="A0A4Y8W9Q7"/>
<keyword evidence="3" id="KW-1185">Reference proteome</keyword>
<feature type="transmembrane region" description="Helical" evidence="1">
    <location>
        <begin position="115"/>
        <end position="139"/>
    </location>
</feature>
<dbReference type="OrthoDB" id="9790409at2"/>
<dbReference type="Pfam" id="PF20398">
    <property type="entry name" value="DUF6691"/>
    <property type="match status" value="1"/>
</dbReference>
<keyword evidence="1" id="KW-0472">Membrane</keyword>
<accession>A0A4Y8W9Q7</accession>
<keyword evidence="1" id="KW-0812">Transmembrane</keyword>
<reference evidence="2 3" key="1">
    <citation type="submission" date="2019-01" db="EMBL/GenBank/DDBJ databases">
        <title>Vibrio BEI176 sp. nov, a marine bacterium isolated from China: eastern marignal seas.</title>
        <authorList>
            <person name="Li B."/>
        </authorList>
    </citation>
    <scope>NUCLEOTIDE SEQUENCE [LARGE SCALE GENOMIC DNA]</scope>
    <source>
        <strain evidence="2 3">BEI176</strain>
    </source>
</reference>
<evidence type="ECO:0000256" key="1">
    <source>
        <dbReference type="SAM" id="Phobius"/>
    </source>
</evidence>
<feature type="transmembrane region" description="Helical" evidence="1">
    <location>
        <begin position="45"/>
        <end position="64"/>
    </location>
</feature>
<keyword evidence="1" id="KW-1133">Transmembrane helix</keyword>
<protein>
    <submittedName>
        <fullName evidence="2">YeeE/YedE family protein</fullName>
    </submittedName>
</protein>
<dbReference type="RefSeq" id="WP_134837188.1">
    <property type="nucleotide sequence ID" value="NZ_SATR01000050.1"/>
</dbReference>
<feature type="transmembrane region" description="Helical" evidence="1">
    <location>
        <begin position="85"/>
        <end position="103"/>
    </location>
</feature>
<evidence type="ECO:0000313" key="2">
    <source>
        <dbReference type="EMBL" id="TFH89670.1"/>
    </source>
</evidence>
<dbReference type="EMBL" id="SATR01000050">
    <property type="protein sequence ID" value="TFH89670.1"/>
    <property type="molecule type" value="Genomic_DNA"/>
</dbReference>